<dbReference type="VEuPathDB" id="FungiDB:PSHT_07119"/>
<organism evidence="1 2">
    <name type="scientific">Puccinia striiformis</name>
    <dbReference type="NCBI Taxonomy" id="27350"/>
    <lineage>
        <taxon>Eukaryota</taxon>
        <taxon>Fungi</taxon>
        <taxon>Dikarya</taxon>
        <taxon>Basidiomycota</taxon>
        <taxon>Pucciniomycotina</taxon>
        <taxon>Pucciniomycetes</taxon>
        <taxon>Pucciniales</taxon>
        <taxon>Pucciniaceae</taxon>
        <taxon>Puccinia</taxon>
    </lineage>
</organism>
<reference evidence="2" key="3">
    <citation type="journal article" date="2018" name="Mol. Plant Microbe Interact.">
        <title>Genome sequence resources for the wheat stripe rust pathogen (Puccinia striiformis f. sp. tritici) and the barley stripe rust pathogen (Puccinia striiformis f. sp. hordei).</title>
        <authorList>
            <person name="Xia C."/>
            <person name="Wang M."/>
            <person name="Yin C."/>
            <person name="Cornejo O.E."/>
            <person name="Hulbert S.H."/>
            <person name="Chen X."/>
        </authorList>
    </citation>
    <scope>NUCLEOTIDE SEQUENCE [LARGE SCALE GENOMIC DNA]</scope>
    <source>
        <strain evidence="2">93TX-2</strain>
    </source>
</reference>
<proteinExistence type="predicted"/>
<accession>A0A2S4W117</accession>
<keyword evidence="2" id="KW-1185">Reference proteome</keyword>
<comment type="caution">
    <text evidence="1">The sequence shown here is derived from an EMBL/GenBank/DDBJ whole genome shotgun (WGS) entry which is preliminary data.</text>
</comment>
<dbReference type="EMBL" id="PKSM01000085">
    <property type="protein sequence ID" value="POW15438.1"/>
    <property type="molecule type" value="Genomic_DNA"/>
</dbReference>
<gene>
    <name evidence="1" type="ORF">PSHT_07119</name>
</gene>
<dbReference type="Proteomes" id="UP000238274">
    <property type="component" value="Unassembled WGS sequence"/>
</dbReference>
<dbReference type="VEuPathDB" id="FungiDB:PSTT_03787"/>
<dbReference type="AlphaFoldDB" id="A0A2S4W117"/>
<sequence>MVASNALRLPTRSIRDIHLPTKKTLMSDHIRSGTFAIFSHSSRTPSSLNLIRISPLPPFIIKPPLRSLLLIITKMPTVKSYIFLSLTIVASLTVANREDRTKVSLPPAPQQSFPCPAPLKGYCTSPYLTNGVAYYVSSRPIVDGKYSCQAYGGSNSSCCDPAKLRFIDAPDNQKVLTANFQAACSDPNKKVAKS</sequence>
<evidence type="ECO:0000313" key="2">
    <source>
        <dbReference type="Proteomes" id="UP000238274"/>
    </source>
</evidence>
<reference evidence="2" key="2">
    <citation type="journal article" date="2018" name="BMC Genomics">
        <title>Genomic insights into host adaptation between the wheat stripe rust pathogen (Puccinia striiformis f. sp. tritici) and the barley stripe rust pathogen (Puccinia striiformis f. sp. hordei).</title>
        <authorList>
            <person name="Xia C."/>
            <person name="Wang M."/>
            <person name="Yin C."/>
            <person name="Cornejo O.E."/>
            <person name="Hulbert S.H."/>
            <person name="Chen X."/>
        </authorList>
    </citation>
    <scope>NUCLEOTIDE SEQUENCE [LARGE SCALE GENOMIC DNA]</scope>
    <source>
        <strain evidence="2">93TX-2</strain>
    </source>
</reference>
<protein>
    <submittedName>
        <fullName evidence="1">Uncharacterized protein</fullName>
    </submittedName>
</protein>
<evidence type="ECO:0000313" key="1">
    <source>
        <dbReference type="EMBL" id="POW15438.1"/>
    </source>
</evidence>
<reference evidence="1 2" key="1">
    <citation type="submission" date="2017-12" db="EMBL/GenBank/DDBJ databases">
        <title>Gene loss provides genomic basis for host adaptation in cereal stripe rust fungi.</title>
        <authorList>
            <person name="Xia C."/>
        </authorList>
    </citation>
    <scope>NUCLEOTIDE SEQUENCE [LARGE SCALE GENOMIC DNA]</scope>
    <source>
        <strain evidence="1 2">93TX-2</strain>
    </source>
</reference>
<name>A0A2S4W117_9BASI</name>